<dbReference type="Pfam" id="PF00196">
    <property type="entry name" value="GerE"/>
    <property type="match status" value="1"/>
</dbReference>
<gene>
    <name evidence="5" type="ORF">UFOPK1503_00377</name>
</gene>
<keyword evidence="3" id="KW-0804">Transcription</keyword>
<feature type="domain" description="HTH luxR-type" evidence="4">
    <location>
        <begin position="169"/>
        <end position="234"/>
    </location>
</feature>
<dbReference type="CDD" id="cd06170">
    <property type="entry name" value="LuxR_C_like"/>
    <property type="match status" value="1"/>
</dbReference>
<keyword evidence="1" id="KW-0805">Transcription regulation</keyword>
<evidence type="ECO:0000313" key="5">
    <source>
        <dbReference type="EMBL" id="CAB4542822.1"/>
    </source>
</evidence>
<dbReference type="PROSITE" id="PS50043">
    <property type="entry name" value="HTH_LUXR_2"/>
    <property type="match status" value="1"/>
</dbReference>
<dbReference type="GO" id="GO:0006355">
    <property type="term" value="P:regulation of DNA-templated transcription"/>
    <property type="evidence" value="ECO:0007669"/>
    <property type="project" value="InterPro"/>
</dbReference>
<dbReference type="EMBL" id="CAEZST010000004">
    <property type="protein sequence ID" value="CAB4542822.1"/>
    <property type="molecule type" value="Genomic_DNA"/>
</dbReference>
<dbReference type="PANTHER" id="PTHR44688:SF16">
    <property type="entry name" value="DNA-BINDING TRANSCRIPTIONAL ACTIVATOR DEVR_DOSR"/>
    <property type="match status" value="1"/>
</dbReference>
<reference evidence="5" key="1">
    <citation type="submission" date="2020-05" db="EMBL/GenBank/DDBJ databases">
        <authorList>
            <person name="Chiriac C."/>
            <person name="Salcher M."/>
            <person name="Ghai R."/>
            <person name="Kavagutti S V."/>
        </authorList>
    </citation>
    <scope>NUCLEOTIDE SEQUENCE</scope>
</reference>
<proteinExistence type="predicted"/>
<dbReference type="AlphaFoldDB" id="A0A6J6BUY6"/>
<protein>
    <submittedName>
        <fullName evidence="5">Unannotated protein</fullName>
    </submittedName>
</protein>
<dbReference type="Gene3D" id="1.10.10.10">
    <property type="entry name" value="Winged helix-like DNA-binding domain superfamily/Winged helix DNA-binding domain"/>
    <property type="match status" value="1"/>
</dbReference>
<dbReference type="InterPro" id="IPR016032">
    <property type="entry name" value="Sig_transdc_resp-reg_C-effctor"/>
</dbReference>
<sequence>MNGHWGLYERGFMPNLGWLQKWTELVSSSTTVSELCKKLVHSGVNTGQGIGSYLYLLDNKGQIVQLGGYGVNPLPADQVFSTWEDNLLAKAINNNGLSHQEAQHQGSKLHLYAIPMLKGDTPLGSAMFCQREKMAEFPKEANLAMGQVLGLWLSSTGLVNGFSSNGKNGDASPDALTDRQLKILEAMSFGKTNAEIAQDMILSESSIRQETVKIYRALGVGSRNEAVKRALHLGILRAQVS</sequence>
<evidence type="ECO:0000256" key="1">
    <source>
        <dbReference type="ARBA" id="ARBA00023015"/>
    </source>
</evidence>
<name>A0A6J6BUY6_9ZZZZ</name>
<evidence type="ECO:0000259" key="4">
    <source>
        <dbReference type="PROSITE" id="PS50043"/>
    </source>
</evidence>
<dbReference type="InterPro" id="IPR000792">
    <property type="entry name" value="Tscrpt_reg_LuxR_C"/>
</dbReference>
<evidence type="ECO:0000256" key="2">
    <source>
        <dbReference type="ARBA" id="ARBA00023125"/>
    </source>
</evidence>
<evidence type="ECO:0000256" key="3">
    <source>
        <dbReference type="ARBA" id="ARBA00023163"/>
    </source>
</evidence>
<dbReference type="SUPFAM" id="SSF46894">
    <property type="entry name" value="C-terminal effector domain of the bipartite response regulators"/>
    <property type="match status" value="1"/>
</dbReference>
<dbReference type="InterPro" id="IPR036388">
    <property type="entry name" value="WH-like_DNA-bd_sf"/>
</dbReference>
<organism evidence="5">
    <name type="scientific">freshwater metagenome</name>
    <dbReference type="NCBI Taxonomy" id="449393"/>
    <lineage>
        <taxon>unclassified sequences</taxon>
        <taxon>metagenomes</taxon>
        <taxon>ecological metagenomes</taxon>
    </lineage>
</organism>
<dbReference type="PANTHER" id="PTHR44688">
    <property type="entry name" value="DNA-BINDING TRANSCRIPTIONAL ACTIVATOR DEVR_DOSR"/>
    <property type="match status" value="1"/>
</dbReference>
<dbReference type="GO" id="GO:0003677">
    <property type="term" value="F:DNA binding"/>
    <property type="evidence" value="ECO:0007669"/>
    <property type="project" value="UniProtKB-KW"/>
</dbReference>
<dbReference type="SMART" id="SM00421">
    <property type="entry name" value="HTH_LUXR"/>
    <property type="match status" value="1"/>
</dbReference>
<keyword evidence="2" id="KW-0238">DNA-binding</keyword>
<accession>A0A6J6BUY6</accession>